<organism evidence="1">
    <name type="scientific">Bradyrhizobium diazoefficiens</name>
    <dbReference type="NCBI Taxonomy" id="1355477"/>
    <lineage>
        <taxon>Bacteria</taxon>
        <taxon>Pseudomonadati</taxon>
        <taxon>Pseudomonadota</taxon>
        <taxon>Alphaproteobacteria</taxon>
        <taxon>Hyphomicrobiales</taxon>
        <taxon>Nitrobacteraceae</taxon>
        <taxon>Bradyrhizobium</taxon>
    </lineage>
</organism>
<reference evidence="4" key="5">
    <citation type="submission" date="2020-05" db="EMBL/GenBank/DDBJ databases">
        <title>Complete genome sequence of Bradyrhizobium diazoefficiens XF4 isolated from soybean nodule.</title>
        <authorList>
            <person name="Noda R."/>
            <person name="Kakizaki K."/>
            <person name="Minamisawa K."/>
        </authorList>
    </citation>
    <scope>NUCLEOTIDE SEQUENCE</scope>
    <source>
        <strain evidence="4">XF4</strain>
    </source>
</reference>
<dbReference type="EMBL" id="AP023097">
    <property type="protein sequence ID" value="BCE74477.1"/>
    <property type="molecule type" value="Genomic_DNA"/>
</dbReference>
<dbReference type="RefSeq" id="WP_166466009.1">
    <property type="nucleotide sequence ID" value="NZ_AJQI01000338.1"/>
</dbReference>
<reference evidence="5" key="6">
    <citation type="submission" date="2020-05" db="EMBL/GenBank/DDBJ databases">
        <title>Complete genome sequence of Bradyrhizobium diazoefficiens XF5 isolated from soybean nodule.</title>
        <authorList>
            <person name="Noda R."/>
            <person name="Kakizaki K."/>
            <person name="Minamisawa K."/>
        </authorList>
    </citation>
    <scope>NUCLEOTIDE SEQUENCE</scope>
    <source>
        <strain evidence="5">XF5</strain>
    </source>
</reference>
<gene>
    <name evidence="9" type="ORF">XF10B_52010</name>
    <name evidence="1" type="ORF">XF1B_53070</name>
    <name evidence="2" type="ORF">XF2B_50430</name>
    <name evidence="3" type="ORF">XF3B_51480</name>
    <name evidence="4" type="ORF">XF4B_52400</name>
    <name evidence="5" type="ORF">XF5B_50890</name>
    <name evidence="6" type="ORF">XF6B_50520</name>
    <name evidence="7" type="ORF">XF8B_45880</name>
    <name evidence="8" type="ORF">XF9B_54850</name>
</gene>
<reference evidence="9" key="2">
    <citation type="submission" date="2020-05" db="EMBL/GenBank/DDBJ databases">
        <title>Complete genome sequence of Bradyrhizobium diazoefficiens XF10 isolated from soybean nodule.</title>
        <authorList>
            <person name="Noda R."/>
            <person name="Kakizaki K."/>
            <person name="Minamisawa K."/>
        </authorList>
    </citation>
    <scope>NUCLEOTIDE SEQUENCE</scope>
    <source>
        <strain evidence="9">XF10</strain>
    </source>
</reference>
<evidence type="ECO:0000313" key="9">
    <source>
        <dbReference type="EMBL" id="BCE92403.1"/>
    </source>
</evidence>
<proteinExistence type="predicted"/>
<dbReference type="EMBL" id="AP023096">
    <property type="protein sequence ID" value="BCE66253.1"/>
    <property type="molecule type" value="Genomic_DNA"/>
</dbReference>
<dbReference type="EMBL" id="AP023091">
    <property type="protein sequence ID" value="BCE22626.1"/>
    <property type="molecule type" value="Genomic_DNA"/>
</dbReference>
<reference evidence="7" key="8">
    <citation type="submission" date="2020-05" db="EMBL/GenBank/DDBJ databases">
        <title>Complete genome sequence of Bradyrhizobium diazoefficiens XF8 isolated from soybean nodule.</title>
        <authorList>
            <person name="Noda R."/>
            <person name="Kakizaki K."/>
            <person name="Minamisawa K."/>
        </authorList>
    </citation>
    <scope>NUCLEOTIDE SEQUENCE</scope>
    <source>
        <strain evidence="7">XF8</strain>
    </source>
</reference>
<evidence type="ECO:0000313" key="1">
    <source>
        <dbReference type="EMBL" id="BCE22626.1"/>
    </source>
</evidence>
<reference evidence="1" key="1">
    <citation type="submission" date="2020-05" db="EMBL/GenBank/DDBJ databases">
        <title>Complete genome sequence of Bradyrhizobium diazoefficiens XF1 isolated from soybean nodule.</title>
        <authorList>
            <person name="Noda R."/>
            <person name="Kakizaki K."/>
            <person name="Minamisawa K."/>
        </authorList>
    </citation>
    <scope>NUCLEOTIDE SEQUENCE</scope>
    <source>
        <strain evidence="1">XF1</strain>
    </source>
</reference>
<sequence length="58" mass="6641">MTELEDRLERFETLTAECELIAKLATDSTKREFYLKLAEHYYQLARETRAAVATSAAA</sequence>
<accession>A0A809X5I5</accession>
<evidence type="ECO:0000313" key="3">
    <source>
        <dbReference type="EMBL" id="BCE40117.1"/>
    </source>
</evidence>
<evidence type="ECO:0000313" key="6">
    <source>
        <dbReference type="EMBL" id="BCE66253.1"/>
    </source>
</evidence>
<evidence type="ECO:0000313" key="5">
    <source>
        <dbReference type="EMBL" id="BCE57577.1"/>
    </source>
</evidence>
<dbReference type="EMBL" id="AP023095">
    <property type="protein sequence ID" value="BCE57577.1"/>
    <property type="molecule type" value="Genomic_DNA"/>
</dbReference>
<reference evidence="2" key="3">
    <citation type="submission" date="2020-05" db="EMBL/GenBank/DDBJ databases">
        <title>Complete genome sequence of Bradyrhizobium diazoefficiens XF2 isolated from soybean nodule.</title>
        <authorList>
            <person name="Noda R."/>
            <person name="Kakizaki K."/>
            <person name="Minamisawa K."/>
        </authorList>
    </citation>
    <scope>NUCLEOTIDE SEQUENCE</scope>
    <source>
        <strain evidence="2">XF2</strain>
    </source>
</reference>
<evidence type="ECO:0000313" key="4">
    <source>
        <dbReference type="EMBL" id="BCE48891.1"/>
    </source>
</evidence>
<dbReference type="EMBL" id="AP023092">
    <property type="protein sequence ID" value="BCE31274.1"/>
    <property type="molecule type" value="Genomic_DNA"/>
</dbReference>
<dbReference type="EMBL" id="AP023098">
    <property type="protein sequence ID" value="BCE84064.1"/>
    <property type="molecule type" value="Genomic_DNA"/>
</dbReference>
<protein>
    <submittedName>
        <fullName evidence="1">Uncharacterized protein</fullName>
    </submittedName>
</protein>
<dbReference type="EMBL" id="AP023099">
    <property type="protein sequence ID" value="BCE92403.1"/>
    <property type="molecule type" value="Genomic_DNA"/>
</dbReference>
<reference evidence="8" key="9">
    <citation type="submission" date="2020-05" db="EMBL/GenBank/DDBJ databases">
        <title>Complete genome sequence of Bradyrhizobium diazoefficiens XF9 isolated from soybean nodule.</title>
        <authorList>
            <person name="Noda R."/>
            <person name="Kakizaki K."/>
            <person name="Minamisawa K."/>
        </authorList>
    </citation>
    <scope>NUCLEOTIDE SEQUENCE</scope>
    <source>
        <strain evidence="8">XF9</strain>
    </source>
</reference>
<evidence type="ECO:0000313" key="7">
    <source>
        <dbReference type="EMBL" id="BCE74477.1"/>
    </source>
</evidence>
<reference evidence="6" key="7">
    <citation type="submission" date="2020-05" db="EMBL/GenBank/DDBJ databases">
        <title>Complete genome sequence of Bradyrhizobium diazoefficiens XF6 isolated from soybean nodule.</title>
        <authorList>
            <person name="Noda R."/>
            <person name="Kakizaki K."/>
            <person name="Minamisawa K."/>
        </authorList>
    </citation>
    <scope>NUCLEOTIDE SEQUENCE</scope>
    <source>
        <strain evidence="6">XF6</strain>
    </source>
</reference>
<evidence type="ECO:0000313" key="8">
    <source>
        <dbReference type="EMBL" id="BCE84064.1"/>
    </source>
</evidence>
<evidence type="ECO:0000313" key="2">
    <source>
        <dbReference type="EMBL" id="BCE31274.1"/>
    </source>
</evidence>
<reference evidence="3" key="4">
    <citation type="submission" date="2020-05" db="EMBL/GenBank/DDBJ databases">
        <title>Complete genome sequence of Bradyrhizobium diazoefficiens XF3 isolated from soybean nodule.</title>
        <authorList>
            <person name="Noda R."/>
            <person name="Kakizaki K."/>
            <person name="Minamisawa K."/>
        </authorList>
    </citation>
    <scope>NUCLEOTIDE SEQUENCE</scope>
    <source>
        <strain evidence="3">XF3</strain>
    </source>
</reference>
<dbReference type="EMBL" id="AP023094">
    <property type="protein sequence ID" value="BCE48891.1"/>
    <property type="molecule type" value="Genomic_DNA"/>
</dbReference>
<dbReference type="AlphaFoldDB" id="A0A809X5I5"/>
<name>A0A809X5I5_9BRAD</name>
<dbReference type="EMBL" id="AP023093">
    <property type="protein sequence ID" value="BCE40117.1"/>
    <property type="molecule type" value="Genomic_DNA"/>
</dbReference>